<dbReference type="Proteomes" id="UP000183758">
    <property type="component" value="Unassembled WGS sequence"/>
</dbReference>
<comment type="caution">
    <text evidence="4">The sequence shown here is derived from an EMBL/GenBank/DDBJ whole genome shotgun (WGS) entry which is preliminary data.</text>
</comment>
<comment type="similarity">
    <text evidence="1">Belongs to the intimin/invasin family.</text>
</comment>
<dbReference type="AlphaFoldDB" id="A0A1J5HY33"/>
<name>A0A1J5HY33_9BACT</name>
<dbReference type="Pfam" id="PF02369">
    <property type="entry name" value="Big_1"/>
    <property type="match status" value="1"/>
</dbReference>
<evidence type="ECO:0000313" key="5">
    <source>
        <dbReference type="Proteomes" id="UP000183758"/>
    </source>
</evidence>
<dbReference type="InterPro" id="IPR013783">
    <property type="entry name" value="Ig-like_fold"/>
</dbReference>
<dbReference type="EMBL" id="MNZM01000042">
    <property type="protein sequence ID" value="OIP84982.1"/>
    <property type="molecule type" value="Genomic_DNA"/>
</dbReference>
<feature type="domain" description="Big-1" evidence="3">
    <location>
        <begin position="48"/>
        <end position="136"/>
    </location>
</feature>
<dbReference type="InterPro" id="IPR003344">
    <property type="entry name" value="Big_1_dom"/>
</dbReference>
<keyword evidence="2" id="KW-1133">Transmembrane helix</keyword>
<protein>
    <recommendedName>
        <fullName evidence="3">Big-1 domain-containing protein</fullName>
    </recommendedName>
</protein>
<dbReference type="SUPFAM" id="SSF49373">
    <property type="entry name" value="Invasin/intimin cell-adhesion fragments"/>
    <property type="match status" value="1"/>
</dbReference>
<evidence type="ECO:0000256" key="2">
    <source>
        <dbReference type="SAM" id="Phobius"/>
    </source>
</evidence>
<sequence length="137" mass="15305">MKKVLFFLFLILIVLALFSGFFWLYEAKYFKTRASVSATSFSVENSYVFVSPLKAPADGKEKIRVTAFVLNNQGLGVLGKRTTLGMDAKLNIEAVQALTDNFGKAVFDISSANAGEYYLEIRIDNTLLPQKAHVTFY</sequence>
<feature type="transmembrane region" description="Helical" evidence="2">
    <location>
        <begin position="6"/>
        <end position="25"/>
    </location>
</feature>
<evidence type="ECO:0000313" key="4">
    <source>
        <dbReference type="EMBL" id="OIP84982.1"/>
    </source>
</evidence>
<organism evidence="4 5">
    <name type="scientific">Candidatus Roizmanbacteria bacterium CG2_30_33_16</name>
    <dbReference type="NCBI Taxonomy" id="1805340"/>
    <lineage>
        <taxon>Bacteria</taxon>
        <taxon>Candidatus Roizmaniibacteriota</taxon>
    </lineage>
</organism>
<dbReference type="Gene3D" id="2.60.40.10">
    <property type="entry name" value="Immunoglobulins"/>
    <property type="match status" value="1"/>
</dbReference>
<gene>
    <name evidence="4" type="ORF">AUK04_01810</name>
</gene>
<keyword evidence="2" id="KW-0472">Membrane</keyword>
<dbReference type="InterPro" id="IPR008964">
    <property type="entry name" value="Invasin/intimin_cell_adhesion"/>
</dbReference>
<accession>A0A1J5HY33</accession>
<reference evidence="4 5" key="1">
    <citation type="journal article" date="2016" name="Environ. Microbiol.">
        <title>Genomic resolution of a cold subsurface aquifer community provides metabolic insights for novel microbes adapted to high CO concentrations.</title>
        <authorList>
            <person name="Probst A.J."/>
            <person name="Castelle C.J."/>
            <person name="Singh A."/>
            <person name="Brown C.T."/>
            <person name="Anantharaman K."/>
            <person name="Sharon I."/>
            <person name="Hug L.A."/>
            <person name="Burstein D."/>
            <person name="Emerson J.B."/>
            <person name="Thomas B.C."/>
            <person name="Banfield J.F."/>
        </authorList>
    </citation>
    <scope>NUCLEOTIDE SEQUENCE [LARGE SCALE GENOMIC DNA]</scope>
    <source>
        <strain evidence="4">CG2_30_33_16</strain>
    </source>
</reference>
<keyword evidence="2" id="KW-0812">Transmembrane</keyword>
<evidence type="ECO:0000259" key="3">
    <source>
        <dbReference type="Pfam" id="PF02369"/>
    </source>
</evidence>
<evidence type="ECO:0000256" key="1">
    <source>
        <dbReference type="ARBA" id="ARBA00010116"/>
    </source>
</evidence>
<proteinExistence type="inferred from homology"/>